<feature type="chain" id="PRO_5046378106" evidence="1">
    <location>
        <begin position="23"/>
        <end position="163"/>
    </location>
</feature>
<keyword evidence="1" id="KW-0732">Signal</keyword>
<dbReference type="Pfam" id="PF00188">
    <property type="entry name" value="CAP"/>
    <property type="match status" value="1"/>
</dbReference>
<proteinExistence type="predicted"/>
<dbReference type="SUPFAM" id="SSF55797">
    <property type="entry name" value="PR-1-like"/>
    <property type="match status" value="1"/>
</dbReference>
<dbReference type="Gene3D" id="3.40.33.10">
    <property type="entry name" value="CAP"/>
    <property type="match status" value="1"/>
</dbReference>
<dbReference type="InterPro" id="IPR035940">
    <property type="entry name" value="CAP_sf"/>
</dbReference>
<evidence type="ECO:0000313" key="3">
    <source>
        <dbReference type="EMBL" id="CAL2105394.1"/>
    </source>
</evidence>
<evidence type="ECO:0000313" key="4">
    <source>
        <dbReference type="Proteomes" id="UP001497602"/>
    </source>
</evidence>
<evidence type="ECO:0000259" key="2">
    <source>
        <dbReference type="Pfam" id="PF00188"/>
    </source>
</evidence>
<dbReference type="PROSITE" id="PS51257">
    <property type="entry name" value="PROKAR_LIPOPROTEIN"/>
    <property type="match status" value="1"/>
</dbReference>
<feature type="signal peptide" evidence="1">
    <location>
        <begin position="1"/>
        <end position="22"/>
    </location>
</feature>
<keyword evidence="4" id="KW-1185">Reference proteome</keyword>
<dbReference type="InterPro" id="IPR014044">
    <property type="entry name" value="CAP_dom"/>
</dbReference>
<organism evidence="3 4">
    <name type="scientific">Tenacibaculum vairaonense</name>
    <dbReference type="NCBI Taxonomy" id="3137860"/>
    <lineage>
        <taxon>Bacteria</taxon>
        <taxon>Pseudomonadati</taxon>
        <taxon>Bacteroidota</taxon>
        <taxon>Flavobacteriia</taxon>
        <taxon>Flavobacteriales</taxon>
        <taxon>Flavobacteriaceae</taxon>
        <taxon>Tenacibaculum</taxon>
    </lineage>
</organism>
<evidence type="ECO:0000256" key="1">
    <source>
        <dbReference type="SAM" id="SignalP"/>
    </source>
</evidence>
<accession>A0ABP1FAI5</accession>
<protein>
    <submittedName>
        <fullName evidence="3">Cysteine-rich secretory protein family protein</fullName>
    </submittedName>
</protein>
<sequence>MKKIPFILSLIFIISFSFVSCSSDSAGDVSNGEDVANNPNISYEIEIMNLINAHRVSKGLAKLEMLAAIKTQTALHTDYMIKKGKISHDLLNQRSEYLKKNANAKSIAENVASGYATANTVVTGWLNSTGHRENIEGNYTHFELTAKQNASGKWYYTNIFIKK</sequence>
<dbReference type="Proteomes" id="UP001497602">
    <property type="component" value="Unassembled WGS sequence"/>
</dbReference>
<dbReference type="EMBL" id="CAXJRC010000006">
    <property type="protein sequence ID" value="CAL2105394.1"/>
    <property type="molecule type" value="Genomic_DNA"/>
</dbReference>
<feature type="domain" description="SCP" evidence="2">
    <location>
        <begin position="49"/>
        <end position="142"/>
    </location>
</feature>
<dbReference type="PANTHER" id="PTHR31157">
    <property type="entry name" value="SCP DOMAIN-CONTAINING PROTEIN"/>
    <property type="match status" value="1"/>
</dbReference>
<dbReference type="CDD" id="cd05379">
    <property type="entry name" value="CAP_bacterial"/>
    <property type="match status" value="1"/>
</dbReference>
<name>A0ABP1FAI5_9FLAO</name>
<dbReference type="PANTHER" id="PTHR31157:SF1">
    <property type="entry name" value="SCP DOMAIN-CONTAINING PROTEIN"/>
    <property type="match status" value="1"/>
</dbReference>
<reference evidence="3 4" key="1">
    <citation type="submission" date="2024-05" db="EMBL/GenBank/DDBJ databases">
        <authorList>
            <person name="Duchaud E."/>
        </authorList>
    </citation>
    <scope>NUCLEOTIDE SEQUENCE [LARGE SCALE GENOMIC DNA]</scope>
    <source>
        <strain evidence="3">Ena-SAMPLE-TAB-13-05-2024-13:56:06:370-140305</strain>
    </source>
</reference>
<dbReference type="RefSeq" id="WP_348737248.1">
    <property type="nucleotide sequence ID" value="NZ_CAXJRC010000006.1"/>
</dbReference>
<gene>
    <name evidence="3" type="ORF">T190115A13A_150025</name>
</gene>
<comment type="caution">
    <text evidence="3">The sequence shown here is derived from an EMBL/GenBank/DDBJ whole genome shotgun (WGS) entry which is preliminary data.</text>
</comment>